<sequence>MYRSCVPVCYYGVIKRSSESDVPQIFPLIPLINVCLRVEDELGRAGLSDISKDIFNFLTKTFRVAGGSPAKNDILQGIFGHRKGHPSDNPRTSRCHSWGYPGDAHLGHPKDVYLGLPEDVHQAIQRMSIWNIPENVHFGHPYEVGNFSGLNKTRSPPCMSEEEHSRKSEAFLLRLQQTNRKMLKESTRAQSNSTLWTHERLKRLTASEFGRLIRLRQTTSRENVVKSLLYSDFKGNKATRYGNAKEVEVKRLFESIHNVKIVDCGMFVHKTLPYLSASPDGLIGEDSLIEIKCPFSAKDMTIKESVAAGKIKFLAVRNEQMFLKENHKYFYQV</sequence>
<gene>
    <name evidence="2" type="ORF">ILUMI_23918</name>
</gene>
<dbReference type="Proteomes" id="UP000801492">
    <property type="component" value="Unassembled WGS sequence"/>
</dbReference>
<evidence type="ECO:0000313" key="2">
    <source>
        <dbReference type="EMBL" id="KAF2882250.1"/>
    </source>
</evidence>
<dbReference type="PANTHER" id="PTHR46609">
    <property type="entry name" value="EXONUCLEASE, PHAGE-TYPE/RECB, C-TERMINAL DOMAIN-CONTAINING PROTEIN"/>
    <property type="match status" value="1"/>
</dbReference>
<dbReference type="InterPro" id="IPR011604">
    <property type="entry name" value="PDDEXK-like_dom_sf"/>
</dbReference>
<dbReference type="GO" id="GO:0006281">
    <property type="term" value="P:DNA repair"/>
    <property type="evidence" value="ECO:0007669"/>
    <property type="project" value="UniProtKB-ARBA"/>
</dbReference>
<dbReference type="SUPFAM" id="SSF52980">
    <property type="entry name" value="Restriction endonuclease-like"/>
    <property type="match status" value="1"/>
</dbReference>
<dbReference type="InterPro" id="IPR051703">
    <property type="entry name" value="NF-kappa-B_Signaling_Reg"/>
</dbReference>
<organism evidence="2 3">
    <name type="scientific">Ignelater luminosus</name>
    <name type="common">Cucubano</name>
    <name type="synonym">Pyrophorus luminosus</name>
    <dbReference type="NCBI Taxonomy" id="2038154"/>
    <lineage>
        <taxon>Eukaryota</taxon>
        <taxon>Metazoa</taxon>
        <taxon>Ecdysozoa</taxon>
        <taxon>Arthropoda</taxon>
        <taxon>Hexapoda</taxon>
        <taxon>Insecta</taxon>
        <taxon>Pterygota</taxon>
        <taxon>Neoptera</taxon>
        <taxon>Endopterygota</taxon>
        <taxon>Coleoptera</taxon>
        <taxon>Polyphaga</taxon>
        <taxon>Elateriformia</taxon>
        <taxon>Elateroidea</taxon>
        <taxon>Elateridae</taxon>
        <taxon>Agrypninae</taxon>
        <taxon>Pyrophorini</taxon>
        <taxon>Ignelater</taxon>
    </lineage>
</organism>
<feature type="domain" description="YqaJ viral recombinase" evidence="1">
    <location>
        <begin position="196"/>
        <end position="304"/>
    </location>
</feature>
<dbReference type="OrthoDB" id="8194943at2759"/>
<evidence type="ECO:0000313" key="3">
    <source>
        <dbReference type="Proteomes" id="UP000801492"/>
    </source>
</evidence>
<dbReference type="EMBL" id="VTPC01090634">
    <property type="protein sequence ID" value="KAF2882250.1"/>
    <property type="molecule type" value="Genomic_DNA"/>
</dbReference>
<proteinExistence type="predicted"/>
<dbReference type="Pfam" id="PF09588">
    <property type="entry name" value="YqaJ"/>
    <property type="match status" value="1"/>
</dbReference>
<name>A0A8K0CEH0_IGNLU</name>
<keyword evidence="3" id="KW-1185">Reference proteome</keyword>
<reference evidence="2" key="1">
    <citation type="submission" date="2019-08" db="EMBL/GenBank/DDBJ databases">
        <title>The genome of the North American firefly Photinus pyralis.</title>
        <authorList>
            <consortium name="Photinus pyralis genome working group"/>
            <person name="Fallon T.R."/>
            <person name="Sander Lower S.E."/>
            <person name="Weng J.-K."/>
        </authorList>
    </citation>
    <scope>NUCLEOTIDE SEQUENCE</scope>
    <source>
        <strain evidence="2">TRF0915ILg1</strain>
        <tissue evidence="2">Whole body</tissue>
    </source>
</reference>
<dbReference type="InterPro" id="IPR011335">
    <property type="entry name" value="Restrct_endonuc-II-like"/>
</dbReference>
<protein>
    <recommendedName>
        <fullName evidence="1">YqaJ viral recombinase domain-containing protein</fullName>
    </recommendedName>
</protein>
<evidence type="ECO:0000259" key="1">
    <source>
        <dbReference type="Pfam" id="PF09588"/>
    </source>
</evidence>
<dbReference type="Gene3D" id="3.90.320.10">
    <property type="match status" value="1"/>
</dbReference>
<dbReference type="AlphaFoldDB" id="A0A8K0CEH0"/>
<dbReference type="CDD" id="cd22343">
    <property type="entry name" value="PDDEXK_lambda_exonuclease-like"/>
    <property type="match status" value="1"/>
</dbReference>
<comment type="caution">
    <text evidence="2">The sequence shown here is derived from an EMBL/GenBank/DDBJ whole genome shotgun (WGS) entry which is preliminary data.</text>
</comment>
<dbReference type="InterPro" id="IPR019080">
    <property type="entry name" value="YqaJ_viral_recombinase"/>
</dbReference>
<dbReference type="PANTHER" id="PTHR46609:SF8">
    <property type="entry name" value="YQAJ VIRAL RECOMBINASE DOMAIN-CONTAINING PROTEIN"/>
    <property type="match status" value="1"/>
</dbReference>
<accession>A0A8K0CEH0</accession>